<dbReference type="PANTHER" id="PTHR38760:SF1">
    <property type="entry name" value="ADENYLATE CYCLASE"/>
    <property type="match status" value="1"/>
</dbReference>
<accession>A0A8S0X801</accession>
<dbReference type="PIRSF" id="PIRSF001444">
    <property type="entry name" value="Adenylate_cycl"/>
    <property type="match status" value="1"/>
</dbReference>
<gene>
    <name evidence="2" type="ORF">METHB2_240023</name>
</gene>
<protein>
    <submittedName>
        <fullName evidence="2">Adenylate cyclase</fullName>
        <ecNumber evidence="2">4.6.1.1</ecNumber>
    </submittedName>
</protein>
<dbReference type="GO" id="GO:0006171">
    <property type="term" value="P:cAMP biosynthetic process"/>
    <property type="evidence" value="ECO:0007669"/>
    <property type="project" value="InterPro"/>
</dbReference>
<dbReference type="EMBL" id="CADCXN010000052">
    <property type="protein sequence ID" value="CAA9890550.1"/>
    <property type="molecule type" value="Genomic_DNA"/>
</dbReference>
<dbReference type="Proteomes" id="UP000494216">
    <property type="component" value="Unassembled WGS sequence"/>
</dbReference>
<reference evidence="2 3" key="1">
    <citation type="submission" date="2020-02" db="EMBL/GenBank/DDBJ databases">
        <authorList>
            <person name="Hogendoorn C."/>
        </authorList>
    </citation>
    <scope>NUCLEOTIDE SEQUENCE [LARGE SCALE GENOMIC DNA]</scope>
    <source>
        <strain evidence="2">METHB21</strain>
    </source>
</reference>
<evidence type="ECO:0000313" key="2">
    <source>
        <dbReference type="EMBL" id="CAA9890550.1"/>
    </source>
</evidence>
<organism evidence="2 3">
    <name type="scientific">Candidatus Methylobacter favarea</name>
    <dbReference type="NCBI Taxonomy" id="2707345"/>
    <lineage>
        <taxon>Bacteria</taxon>
        <taxon>Pseudomonadati</taxon>
        <taxon>Pseudomonadota</taxon>
        <taxon>Gammaproteobacteria</taxon>
        <taxon>Methylococcales</taxon>
        <taxon>Methylococcaceae</taxon>
        <taxon>Methylobacter</taxon>
    </lineage>
</organism>
<dbReference type="PANTHER" id="PTHR38760">
    <property type="entry name" value="ADENYLATE CYCLASE"/>
    <property type="match status" value="1"/>
</dbReference>
<dbReference type="InterPro" id="IPR024685">
    <property type="entry name" value="Adenylate_cyclase_1_N"/>
</dbReference>
<feature type="domain" description="Adenylate cyclase class-I N-terminal" evidence="1">
    <location>
        <begin position="22"/>
        <end position="216"/>
    </location>
</feature>
<dbReference type="EC" id="4.6.1.1" evidence="2"/>
<dbReference type="InterPro" id="IPR000274">
    <property type="entry name" value="Adenylate_cyclase_1"/>
</dbReference>
<dbReference type="AlphaFoldDB" id="A0A8S0X801"/>
<dbReference type="Pfam" id="PF12633">
    <property type="entry name" value="Adenyl_cycl_N"/>
    <property type="match status" value="1"/>
</dbReference>
<evidence type="ECO:0000313" key="3">
    <source>
        <dbReference type="Proteomes" id="UP000494216"/>
    </source>
</evidence>
<keyword evidence="2" id="KW-0456">Lyase</keyword>
<comment type="caution">
    <text evidence="2">The sequence shown here is derived from an EMBL/GenBank/DDBJ whole genome shotgun (WGS) entry which is preliminary data.</text>
</comment>
<keyword evidence="3" id="KW-1185">Reference proteome</keyword>
<name>A0A8S0X801_9GAMM</name>
<dbReference type="RefSeq" id="WP_174625477.1">
    <property type="nucleotide sequence ID" value="NZ_CADCXN010000052.1"/>
</dbReference>
<proteinExistence type="predicted"/>
<evidence type="ECO:0000259" key="1">
    <source>
        <dbReference type="Pfam" id="PF12633"/>
    </source>
</evidence>
<dbReference type="Pfam" id="PF01295">
    <property type="entry name" value="Adenylate_cycl"/>
    <property type="match status" value="1"/>
</dbReference>
<dbReference type="GO" id="GO:0004016">
    <property type="term" value="F:adenylate cyclase activity"/>
    <property type="evidence" value="ECO:0007669"/>
    <property type="project" value="UniProtKB-EC"/>
</dbReference>
<sequence>MAKQYPPIHLGSPGEDIGIQDLQTVRQRFKRLHQIRAQRIQDFLQPRQRIFLELLALIFDRNLPLLPGFISSGTPAGIANYSPGSQAIKAAGQFAKNFSYTPNPLQNSAIEGVFLMGSVGSIAFSKSSDMDIWLCHQSGLMPSEIDELQKKATAIESWAASLTLEVHFFLMDSEQFRLGHNTPISSESSGQTQHYLLLEEFYRTSIYIAGKSPVWWLVPPHQENNYTSYVNHLKENRFIFYDQEFIDFGGLDAVPSEEFISATLWHIYKSLHSPHKSLLKLLLMECYASEYPHTAWLCQEVKQAVHHGNYAVIDLDPYLLIYQKVEAYLQKTNSFERLALARQSFYLKIMGSSGNPMNAQTRESRQEYMANIAKNWNWPASTLADLNRQRYWDIKKATREHAIILQQLIHCYRMIMGFAGSHVNQNSQDSNDLKLIGRKLYSFLEKKPGKIEILTTRSAIHCRETELSIVESRFNERTSGWVLFLKHVQMANASDFEPIQKCQTLIEILCWLIINGLYHKQVQVHFSTISLKTTKEELHSMLSCLNQFLTANFDCKNSLEAYQTAKTMTKSLVFINLGIAGPEACENSLCVMSERSDALSYGMDRQCFVQTMDKISLSSWSEVTTGQYENIDGLFNCLTELVNNNKKPLSSNDLTIVCYTPVRAKSIILRVEAVFNTLIKLFSKQQRSRSWRYILAGGSSFYIFQTVNKILSFRKLATKDLLLKELASHQAHFSPVHFDQAVLDNSPIPFIYTLNKPQIIQVFYCQGKTHISIYIIDEKGALYTQQHQNSDLNQLLNQYSAFLEAILNRNLFESIMNLEYYEIRKNPAGVFSCKPVFLKTPFTIKQLNLRISGIASPHGINYTIYCNDQEFSSLDHGKQVFYATYQYIIQFRQSKLDYPIHITDVDLPLSAFGIDTPDQLQTIHYLNYKQKIEAKLNS</sequence>